<evidence type="ECO:0000313" key="2">
    <source>
        <dbReference type="Proteomes" id="UP001236806"/>
    </source>
</evidence>
<organism evidence="1 2">
    <name type="scientific">Pseudarthrobacter siccitolerans</name>
    <dbReference type="NCBI Taxonomy" id="861266"/>
    <lineage>
        <taxon>Bacteria</taxon>
        <taxon>Bacillati</taxon>
        <taxon>Actinomycetota</taxon>
        <taxon>Actinomycetes</taxon>
        <taxon>Micrococcales</taxon>
        <taxon>Micrococcaceae</taxon>
        <taxon>Pseudarthrobacter</taxon>
    </lineage>
</organism>
<keyword evidence="2" id="KW-1185">Reference proteome</keyword>
<reference evidence="1 2" key="1">
    <citation type="submission" date="2023-07" db="EMBL/GenBank/DDBJ databases">
        <title>Comparative genomics of wheat-associated soil bacteria to identify genetic determinants of phenazine resistance.</title>
        <authorList>
            <person name="Mouncey N."/>
        </authorList>
    </citation>
    <scope>NUCLEOTIDE SEQUENCE [LARGE SCALE GENOMIC DNA]</scope>
    <source>
        <strain evidence="1 2">W1I3</strain>
    </source>
</reference>
<sequence length="120" mass="13863">MTFRTEPWCHTRVGHVLLKPDAYLELNGASYFLEQDGSVEWESQLTAKMRRYIQAIDSGAWPDDRAFPLVLWLVPDEARKKYLEDIIHKLGERDLFSTVLFSEAAERLVGNGRRQDAHTA</sequence>
<proteinExistence type="predicted"/>
<dbReference type="EMBL" id="JAUSXB010000001">
    <property type="protein sequence ID" value="MDQ0672981.1"/>
    <property type="molecule type" value="Genomic_DNA"/>
</dbReference>
<evidence type="ECO:0000313" key="1">
    <source>
        <dbReference type="EMBL" id="MDQ0672981.1"/>
    </source>
</evidence>
<accession>A0ABU0PI50</accession>
<gene>
    <name evidence="1" type="ORF">QFZ36_000542</name>
</gene>
<protein>
    <submittedName>
        <fullName evidence="1">Uncharacterized protein</fullName>
    </submittedName>
</protein>
<dbReference type="Proteomes" id="UP001236806">
    <property type="component" value="Unassembled WGS sequence"/>
</dbReference>
<comment type="caution">
    <text evidence="1">The sequence shown here is derived from an EMBL/GenBank/DDBJ whole genome shotgun (WGS) entry which is preliminary data.</text>
</comment>
<name>A0ABU0PI50_9MICC</name>